<accession>A0A8H5M2R4</accession>
<dbReference type="Pfam" id="PF26609">
    <property type="entry name" value="DUF8191"/>
    <property type="match status" value="1"/>
</dbReference>
<feature type="compositionally biased region" description="Basic and acidic residues" evidence="1">
    <location>
        <begin position="383"/>
        <end position="393"/>
    </location>
</feature>
<feature type="region of interest" description="Disordered" evidence="1">
    <location>
        <begin position="294"/>
        <end position="315"/>
    </location>
</feature>
<gene>
    <name evidence="3" type="ORF">D9615_007074</name>
</gene>
<feature type="domain" description="DUF8191" evidence="2">
    <location>
        <begin position="149"/>
        <end position="223"/>
    </location>
</feature>
<evidence type="ECO:0000313" key="4">
    <source>
        <dbReference type="Proteomes" id="UP000565441"/>
    </source>
</evidence>
<feature type="region of interest" description="Disordered" evidence="1">
    <location>
        <begin position="100"/>
        <end position="137"/>
    </location>
</feature>
<dbReference type="Proteomes" id="UP000565441">
    <property type="component" value="Unassembled WGS sequence"/>
</dbReference>
<feature type="region of interest" description="Disordered" evidence="1">
    <location>
        <begin position="357"/>
        <end position="434"/>
    </location>
</feature>
<name>A0A8H5M2R4_9AGAR</name>
<feature type="compositionally biased region" description="Acidic residues" evidence="1">
    <location>
        <begin position="410"/>
        <end position="422"/>
    </location>
</feature>
<dbReference type="OrthoDB" id="3063271at2759"/>
<evidence type="ECO:0000256" key="1">
    <source>
        <dbReference type="SAM" id="MobiDB-lite"/>
    </source>
</evidence>
<feature type="region of interest" description="Disordered" evidence="1">
    <location>
        <begin position="32"/>
        <end position="64"/>
    </location>
</feature>
<dbReference type="EMBL" id="JAACJP010000019">
    <property type="protein sequence ID" value="KAF5378546.1"/>
    <property type="molecule type" value="Genomic_DNA"/>
</dbReference>
<dbReference type="AlphaFoldDB" id="A0A8H5M2R4"/>
<protein>
    <recommendedName>
        <fullName evidence="2">DUF8191 domain-containing protein</fullName>
    </recommendedName>
</protein>
<comment type="caution">
    <text evidence="3">The sequence shown here is derived from an EMBL/GenBank/DDBJ whole genome shotgun (WGS) entry which is preliminary data.</text>
</comment>
<reference evidence="3 4" key="1">
    <citation type="journal article" date="2020" name="ISME J.">
        <title>Uncovering the hidden diversity of litter-decomposition mechanisms in mushroom-forming fungi.</title>
        <authorList>
            <person name="Floudas D."/>
            <person name="Bentzer J."/>
            <person name="Ahren D."/>
            <person name="Johansson T."/>
            <person name="Persson P."/>
            <person name="Tunlid A."/>
        </authorList>
    </citation>
    <scope>NUCLEOTIDE SEQUENCE [LARGE SCALE GENOMIC DNA]</scope>
    <source>
        <strain evidence="3 4">CBS 661.87</strain>
    </source>
</reference>
<keyword evidence="4" id="KW-1185">Reference proteome</keyword>
<dbReference type="InterPro" id="IPR058504">
    <property type="entry name" value="DUF8191"/>
</dbReference>
<sequence length="434" mass="48565">MADHIELRARLERRDQTISNLRKRVVELEQEAERTAAEVADDFPEDEGEEEEEDDDDETLPEPMYDDMDEVYRCTECAWEIVEGICEGCQTEYQWDEQGDDGVLPADSLYTDSTYDPDRQQAPRGSTPLRDIGPFRPLPGHTREHYGALIRRGATRLMIETFNLEYTHARGIFAWADSTFYSELAGPKMQKGDFWKIQLGRRFDLDEDDFDGAIFVEGILEEAIMFPGVGQPLKWETVEESPGIWVTQTVRGQECQQPRDAAEMGDEVMDTEEVDEAPDNWELYDMRLEAPFVDDGPVLTSPGYDTTEDSESDDGMAVGEDVAEAQDFDMDADMSGEIQASVPDAVYDPGWAWEEEAAGAPVEALEVEEGAAPPALPLSGGDQDNKEDNIVGEERDETTTLESESNSDSVDSDFDDDEELSGDESLLDHAAIIS</sequence>
<proteinExistence type="predicted"/>
<evidence type="ECO:0000259" key="2">
    <source>
        <dbReference type="Pfam" id="PF26609"/>
    </source>
</evidence>
<organism evidence="3 4">
    <name type="scientific">Tricholomella constricta</name>
    <dbReference type="NCBI Taxonomy" id="117010"/>
    <lineage>
        <taxon>Eukaryota</taxon>
        <taxon>Fungi</taxon>
        <taxon>Dikarya</taxon>
        <taxon>Basidiomycota</taxon>
        <taxon>Agaricomycotina</taxon>
        <taxon>Agaricomycetes</taxon>
        <taxon>Agaricomycetidae</taxon>
        <taxon>Agaricales</taxon>
        <taxon>Tricholomatineae</taxon>
        <taxon>Lyophyllaceae</taxon>
        <taxon>Tricholomella</taxon>
    </lineage>
</organism>
<feature type="compositionally biased region" description="Acidic residues" evidence="1">
    <location>
        <begin position="39"/>
        <end position="64"/>
    </location>
</feature>
<evidence type="ECO:0000313" key="3">
    <source>
        <dbReference type="EMBL" id="KAF5378546.1"/>
    </source>
</evidence>